<feature type="transmembrane region" description="Helical" evidence="2">
    <location>
        <begin position="210"/>
        <end position="228"/>
    </location>
</feature>
<dbReference type="InterPro" id="IPR052901">
    <property type="entry name" value="Bact_TGase-like"/>
</dbReference>
<dbReference type="EMBL" id="CP019606">
    <property type="protein sequence ID" value="AQP47428.1"/>
    <property type="molecule type" value="Genomic_DNA"/>
</dbReference>
<feature type="transmembrane region" description="Helical" evidence="2">
    <location>
        <begin position="120"/>
        <end position="139"/>
    </location>
</feature>
<evidence type="ECO:0000256" key="1">
    <source>
        <dbReference type="SAM" id="MobiDB-lite"/>
    </source>
</evidence>
<keyword evidence="5" id="KW-1185">Reference proteome</keyword>
<dbReference type="KEGG" id="tes:BW730_07875"/>
<proteinExistence type="predicted"/>
<dbReference type="PANTHER" id="PTHR42736">
    <property type="entry name" value="PROTEIN-GLUTAMINE GAMMA-GLUTAMYLTRANSFERASE"/>
    <property type="match status" value="1"/>
</dbReference>
<organism evidence="4 5">
    <name type="scientific">Tessaracoccus aquimaris</name>
    <dbReference type="NCBI Taxonomy" id="1332264"/>
    <lineage>
        <taxon>Bacteria</taxon>
        <taxon>Bacillati</taxon>
        <taxon>Actinomycetota</taxon>
        <taxon>Actinomycetes</taxon>
        <taxon>Propionibacteriales</taxon>
        <taxon>Propionibacteriaceae</taxon>
        <taxon>Tessaracoccus</taxon>
    </lineage>
</organism>
<dbReference type="Gene3D" id="3.10.620.30">
    <property type="match status" value="1"/>
</dbReference>
<dbReference type="InterPro" id="IPR021878">
    <property type="entry name" value="TgpA_N"/>
</dbReference>
<keyword evidence="2" id="KW-0472">Membrane</keyword>
<name>A0A1Q2CMT5_9ACTN</name>
<evidence type="ECO:0000256" key="2">
    <source>
        <dbReference type="SAM" id="Phobius"/>
    </source>
</evidence>
<evidence type="ECO:0000259" key="3">
    <source>
        <dbReference type="SMART" id="SM00460"/>
    </source>
</evidence>
<dbReference type="SMART" id="SM00460">
    <property type="entry name" value="TGc"/>
    <property type="match status" value="1"/>
</dbReference>
<evidence type="ECO:0000313" key="4">
    <source>
        <dbReference type="EMBL" id="AQP47428.1"/>
    </source>
</evidence>
<sequence>MGPGAAMKFTYHPLTSVMIAVAVWLSLLPLGALIERDAFVVQSLPVLVASAAVGLILALLRAPRLLTLIAQLVAIVGMLVWRGLSLAGPGDPFDALALLTSDGVEAIRNQPPPLSAVPGVVWLVLLLASVLTIVLELLVNGLEQPGWAIAPLALSFTMSALIVRQDLPWYQVLPVLGGYLAVLLASGGFGGATGRASRSGAFNASRTATGLAIAAIGVIAALVIAPLIPLGPKQPWNNSGQDGPIQLSDPTVRLNQDLRRPDDVPVLNYRASTDEPVYLRTVALANLTSDGARLMPMRLSRFGLGSASNQPGVDVKVEVEMADIPSEYLPAPFAPRGFSADGTWSYDPETLSIVAAGPDRIDQTRGLEYSVESVLPDPTKEQVEAAGAGSGLDAVVTEIPQGLSPEVTQLTGEVVGDAQTAGQKALAIQSYLRSDQFTYSLGAPGSSSSNAINAFLLEDRSGYCIHFAAAMITMSRIEGIPARMAVGFTPGERQEDGSYEVTAHDAHAWPELYLDGLGWVPFEPTPAFDGPPEYVDPADPGSASPTPEPTAPTSEQPAATPTPTPTPSPTPSADPSQGGGRAVSTGIGVGALVLLLLALPALARLVQRGLRLRGGQEPERAADGAWDEVRATFRDYGLSWPGGSPGPASRAAADQLMPQGAAALAVIAQTVERSRFSREGSDAGQLAAQVKALRTSVSRAATSGARFRAALLPTSLFGAARRSADGPPDGALSDN</sequence>
<keyword evidence="2" id="KW-0812">Transmembrane</keyword>
<dbReference type="STRING" id="1332264.BW730_07875"/>
<dbReference type="AlphaFoldDB" id="A0A1Q2CMT5"/>
<feature type="transmembrane region" description="Helical" evidence="2">
    <location>
        <begin position="169"/>
        <end position="189"/>
    </location>
</feature>
<protein>
    <recommendedName>
        <fullName evidence="3">Transglutaminase-like domain-containing protein</fullName>
    </recommendedName>
</protein>
<reference evidence="5" key="1">
    <citation type="submission" date="2017-02" db="EMBL/GenBank/DDBJ databases">
        <title>Tessaracoccus aquaemaris sp. nov., isolated from the intestine of a Korean rockfish, Sebastes schlegelii, in a marine aquaculture pond.</title>
        <authorList>
            <person name="Tak E.J."/>
            <person name="Bae J.-W."/>
        </authorList>
    </citation>
    <scope>NUCLEOTIDE SEQUENCE [LARGE SCALE GENOMIC DNA]</scope>
    <source>
        <strain evidence="5">NSG39</strain>
    </source>
</reference>
<feature type="transmembrane region" description="Helical" evidence="2">
    <location>
        <begin position="146"/>
        <end position="163"/>
    </location>
</feature>
<feature type="transmembrane region" description="Helical" evidence="2">
    <location>
        <begin position="40"/>
        <end position="60"/>
    </location>
</feature>
<dbReference type="InterPro" id="IPR002931">
    <property type="entry name" value="Transglutaminase-like"/>
</dbReference>
<dbReference type="PANTHER" id="PTHR42736:SF1">
    <property type="entry name" value="PROTEIN-GLUTAMINE GAMMA-GLUTAMYLTRANSFERASE"/>
    <property type="match status" value="1"/>
</dbReference>
<dbReference type="InterPro" id="IPR038765">
    <property type="entry name" value="Papain-like_cys_pep_sf"/>
</dbReference>
<dbReference type="Proteomes" id="UP000188145">
    <property type="component" value="Chromosome"/>
</dbReference>
<feature type="compositionally biased region" description="Pro residues" evidence="1">
    <location>
        <begin position="560"/>
        <end position="572"/>
    </location>
</feature>
<feature type="transmembrane region" description="Helical" evidence="2">
    <location>
        <begin position="65"/>
        <end position="84"/>
    </location>
</feature>
<feature type="domain" description="Transglutaminase-like" evidence="3">
    <location>
        <begin position="456"/>
        <end position="526"/>
    </location>
</feature>
<accession>A0A1Q2CMT5</accession>
<dbReference type="Pfam" id="PF01841">
    <property type="entry name" value="Transglut_core"/>
    <property type="match status" value="1"/>
</dbReference>
<evidence type="ECO:0000313" key="5">
    <source>
        <dbReference type="Proteomes" id="UP000188145"/>
    </source>
</evidence>
<gene>
    <name evidence="4" type="ORF">BW730_07875</name>
</gene>
<keyword evidence="2" id="KW-1133">Transmembrane helix</keyword>
<dbReference type="SUPFAM" id="SSF54001">
    <property type="entry name" value="Cysteine proteinases"/>
    <property type="match status" value="1"/>
</dbReference>
<feature type="region of interest" description="Disordered" evidence="1">
    <location>
        <begin position="528"/>
        <end position="582"/>
    </location>
</feature>
<dbReference type="Pfam" id="PF11992">
    <property type="entry name" value="TgpA_N"/>
    <property type="match status" value="1"/>
</dbReference>
<feature type="transmembrane region" description="Helical" evidence="2">
    <location>
        <begin position="12"/>
        <end position="34"/>
    </location>
</feature>